<evidence type="ECO:0000313" key="2">
    <source>
        <dbReference type="Proteomes" id="UP001321543"/>
    </source>
</evidence>
<protein>
    <submittedName>
        <fullName evidence="1">Uncharacterized protein</fullName>
    </submittedName>
</protein>
<keyword evidence="2" id="KW-1185">Reference proteome</keyword>
<proteinExistence type="predicted"/>
<dbReference type="RefSeq" id="WP_378761030.1">
    <property type="nucleotide sequence ID" value="NZ_JBHSLY010000002.1"/>
</dbReference>
<accession>A0ABM8FXJ5</accession>
<dbReference type="Proteomes" id="UP001321543">
    <property type="component" value="Chromosome"/>
</dbReference>
<reference evidence="2" key="1">
    <citation type="journal article" date="2019" name="Int. J. Syst. Evol. Microbiol.">
        <title>The Global Catalogue of Microorganisms (GCM) 10K type strain sequencing project: providing services to taxonomists for standard genome sequencing and annotation.</title>
        <authorList>
            <consortium name="The Broad Institute Genomics Platform"/>
            <consortium name="The Broad Institute Genome Sequencing Center for Infectious Disease"/>
            <person name="Wu L."/>
            <person name="Ma J."/>
        </authorList>
    </citation>
    <scope>NUCLEOTIDE SEQUENCE [LARGE SCALE GENOMIC DNA]</scope>
    <source>
        <strain evidence="2">NBRC 106310</strain>
    </source>
</reference>
<gene>
    <name evidence="1" type="ORF">GCM10025863_30780</name>
</gene>
<dbReference type="EMBL" id="AP027728">
    <property type="protein sequence ID" value="BDZ40464.1"/>
    <property type="molecule type" value="Genomic_DNA"/>
</dbReference>
<sequence length="110" mass="12394">MRFIWATRGRSWGFTFLSDGGFQDPLRAYEQVMSVLDGAASGCVRAGDAVALKFGDPDQRRDRAGRLIPHSFVLYDDLAQRVATVEDGMREVWPLVSERYAEVWEKPTAP</sequence>
<organism evidence="1 2">
    <name type="scientific">Microbacterium suwonense</name>
    <dbReference type="NCBI Taxonomy" id="683047"/>
    <lineage>
        <taxon>Bacteria</taxon>
        <taxon>Bacillati</taxon>
        <taxon>Actinomycetota</taxon>
        <taxon>Actinomycetes</taxon>
        <taxon>Micrococcales</taxon>
        <taxon>Microbacteriaceae</taxon>
        <taxon>Microbacterium</taxon>
    </lineage>
</organism>
<evidence type="ECO:0000313" key="1">
    <source>
        <dbReference type="EMBL" id="BDZ40464.1"/>
    </source>
</evidence>
<name>A0ABM8FXJ5_9MICO</name>